<dbReference type="Pfam" id="PF01844">
    <property type="entry name" value="HNH"/>
    <property type="match status" value="1"/>
</dbReference>
<sequence length="466" mass="50008">MAISTYSYLCSDNVSPTFYRGSMAVIDRTPVGDRPNRVHWFAGRVHEVLDDVTAGGVCAASLNAAETSEALTELTRASRRIDALRLALLTHGEVVEVATEAGATSTGAWLAHATRTVHGEAFALVKLANRLDAAAFGPGTDHAGWDHDFAATRDAALAGHVDVDQARVVVEAVDRLPGFVDASDRERAEKHLLAEAAHHDAKRLRRLARHLLHVIDPDAADQELAKQLQLEEAEAARKTMLTMVDDGQGTVHGKFRLPSVHGAMLAAALHALASPRRPDAIAREETDAEGRSLRRASPQVLGEAFCQLLERFPTGNLPQAGGGLLTVVATIPVNLLESGLGLATLDNGGQLSAGQLRRLACSAGIIPAVLGSGSRVLDLGRRARFATPAQRIALAVRQSTCTAEGCDIPAAWCDAHHDRPWSQGGRTDLDDLRLLCPRHHRLVHRPDSALTDLPGGRIQITNRRRH</sequence>
<organism evidence="3">
    <name type="scientific">uncultured Nocardioidaceae bacterium</name>
    <dbReference type="NCBI Taxonomy" id="253824"/>
    <lineage>
        <taxon>Bacteria</taxon>
        <taxon>Bacillati</taxon>
        <taxon>Actinomycetota</taxon>
        <taxon>Actinomycetes</taxon>
        <taxon>Propionibacteriales</taxon>
        <taxon>Nocardioidaceae</taxon>
        <taxon>environmental samples</taxon>
    </lineage>
</organism>
<evidence type="ECO:0000256" key="1">
    <source>
        <dbReference type="ARBA" id="ARBA00023450"/>
    </source>
</evidence>
<dbReference type="GO" id="GO:0008270">
    <property type="term" value="F:zinc ion binding"/>
    <property type="evidence" value="ECO:0007669"/>
    <property type="project" value="InterPro"/>
</dbReference>
<dbReference type="SMART" id="SM00507">
    <property type="entry name" value="HNHc"/>
    <property type="match status" value="1"/>
</dbReference>
<dbReference type="InterPro" id="IPR002711">
    <property type="entry name" value="HNH"/>
</dbReference>
<dbReference type="InterPro" id="IPR003870">
    <property type="entry name" value="DUF222"/>
</dbReference>
<dbReference type="GO" id="GO:0004519">
    <property type="term" value="F:endonuclease activity"/>
    <property type="evidence" value="ECO:0007669"/>
    <property type="project" value="InterPro"/>
</dbReference>
<proteinExistence type="inferred from homology"/>
<dbReference type="EMBL" id="CADCUI010000002">
    <property type="protein sequence ID" value="CAA9325762.1"/>
    <property type="molecule type" value="Genomic_DNA"/>
</dbReference>
<protein>
    <recommendedName>
        <fullName evidence="2">HNH nuclease domain-containing protein</fullName>
    </recommendedName>
</protein>
<evidence type="ECO:0000259" key="2">
    <source>
        <dbReference type="SMART" id="SM00507"/>
    </source>
</evidence>
<evidence type="ECO:0000313" key="3">
    <source>
        <dbReference type="EMBL" id="CAA9325762.1"/>
    </source>
</evidence>
<dbReference type="InterPro" id="IPR003615">
    <property type="entry name" value="HNH_nuc"/>
</dbReference>
<gene>
    <name evidence="3" type="ORF">AVDCRST_MAG34-354</name>
</gene>
<feature type="domain" description="HNH nuclease" evidence="2">
    <location>
        <begin position="389"/>
        <end position="441"/>
    </location>
</feature>
<dbReference type="AlphaFoldDB" id="A0A6J4L8W3"/>
<dbReference type="Gene3D" id="1.10.30.50">
    <property type="match status" value="1"/>
</dbReference>
<comment type="similarity">
    <text evidence="1">Belongs to the Rv1128c/1148c/1588c/1702c/1945/3466 family.</text>
</comment>
<dbReference type="GO" id="GO:0003676">
    <property type="term" value="F:nucleic acid binding"/>
    <property type="evidence" value="ECO:0007669"/>
    <property type="project" value="InterPro"/>
</dbReference>
<dbReference type="CDD" id="cd00085">
    <property type="entry name" value="HNHc"/>
    <property type="match status" value="1"/>
</dbReference>
<dbReference type="Pfam" id="PF02720">
    <property type="entry name" value="DUF222"/>
    <property type="match status" value="1"/>
</dbReference>
<accession>A0A6J4L8W3</accession>
<reference evidence="3" key="1">
    <citation type="submission" date="2020-02" db="EMBL/GenBank/DDBJ databases">
        <authorList>
            <person name="Meier V. D."/>
        </authorList>
    </citation>
    <scope>NUCLEOTIDE SEQUENCE</scope>
    <source>
        <strain evidence="3">AVDCRST_MAG34</strain>
    </source>
</reference>
<name>A0A6J4L8W3_9ACTN</name>